<evidence type="ECO:0000256" key="2">
    <source>
        <dbReference type="ARBA" id="ARBA00006375"/>
    </source>
</evidence>
<feature type="repeat" description="Solcar" evidence="10">
    <location>
        <begin position="432"/>
        <end position="522"/>
    </location>
</feature>
<feature type="region of interest" description="Disordered" evidence="11">
    <location>
        <begin position="184"/>
        <end position="237"/>
    </location>
</feature>
<accession>Q5KD55</accession>
<dbReference type="PANTHER" id="PTHR45760:SF2">
    <property type="entry name" value="FI19922P1-RELATED"/>
    <property type="match status" value="1"/>
</dbReference>
<sequence length="643" mass="65936">MPHPDLSIPLLPDADDLPLPHPHYTWPEAGPSSPRAAGFLGNVDAEYAYTHRRRPPGETTGDARGRIRERQGNGQAGEDERDGDGDTGTDPSKAGLFGAKAIAAMTGAMATSLLMTPFDVLKTRLQTVPPHLHPSSVAAALPPSASTVSPGSASAAAAAAADCCQTTYSGAGTSIKPEHPLVCTHSSSVSIPSTKTGMDISSIRPSPSPSPSPPLASSSSLSSGASTSTSASVNALRPPSGCLNPSKWAGIWGEPIPSGVPGGAGGVLVLREGPGVALGSLHLGGAGGAGGSSSIGVKSLLSSMKSSTGAVSAGIGSTATGAGGFWKEMATVRAESGIRGLWKGVGTAITMGIPSSAIYMLGYEYLSTIISPYFLDSSKPVYTTPASTSSIPEPESFGEVDTVVFESLSTLSSASATSTAATTATTRTLTASLTPAPLIAGSLARTLSATVISPIEMFRTRLQALPIPGRPSPTYTSVTKDMYRLVQSRGPIILYRGLGPTLWRDVPFSGIYWASFELLKTSLTSPDSPLPFSPLSTTLDLGPIPISFFSGFVSGTFAALLTQPFDVLKTRRQVFNPTPGCVTDRQGGMIRVAGTVSLVRHVVKTEGWRALYAGTSARCGKVAPACGLMIACYEGVGRLLGGE</sequence>
<evidence type="ECO:0000256" key="5">
    <source>
        <dbReference type="ARBA" id="ARBA00022737"/>
    </source>
</evidence>
<comment type="similarity">
    <text evidence="2">Belongs to the mitochondrial carrier (TC 2.A.29) family.</text>
</comment>
<dbReference type="VEuPathDB" id="FungiDB:CNH03360"/>
<feature type="repeat" description="Solcar" evidence="10">
    <location>
        <begin position="542"/>
        <end position="639"/>
    </location>
</feature>
<keyword evidence="5" id="KW-0677">Repeat</keyword>
<keyword evidence="3" id="KW-0813">Transport</keyword>
<feature type="compositionally biased region" description="Low complexity" evidence="11">
    <location>
        <begin position="215"/>
        <end position="232"/>
    </location>
</feature>
<keyword evidence="8" id="KW-0496">Mitochondrion</keyword>
<name>Q5KD55_CRYD1</name>
<dbReference type="AlphaFoldDB" id="Q5KD55"/>
<dbReference type="OMA" id="SCACAFP"/>
<dbReference type="FunCoup" id="Q5KD55">
    <property type="interactions" value="350"/>
</dbReference>
<organism evidence="12 13">
    <name type="scientific">Cryptococcus deneoformans (strain JEC21 / ATCC MYA-565)</name>
    <name type="common">Cryptococcus neoformans var. neoformans serotype D</name>
    <dbReference type="NCBI Taxonomy" id="214684"/>
    <lineage>
        <taxon>Eukaryota</taxon>
        <taxon>Fungi</taxon>
        <taxon>Dikarya</taxon>
        <taxon>Basidiomycota</taxon>
        <taxon>Agaricomycotina</taxon>
        <taxon>Tremellomycetes</taxon>
        <taxon>Tremellales</taxon>
        <taxon>Cryptococcaceae</taxon>
        <taxon>Cryptococcus</taxon>
        <taxon>Cryptococcus neoformans species complex</taxon>
    </lineage>
</organism>
<dbReference type="Pfam" id="PF00153">
    <property type="entry name" value="Mito_carr"/>
    <property type="match status" value="4"/>
</dbReference>
<evidence type="ECO:0000256" key="3">
    <source>
        <dbReference type="ARBA" id="ARBA00022448"/>
    </source>
</evidence>
<keyword evidence="9 10" id="KW-0472">Membrane</keyword>
<dbReference type="GO" id="GO:0005739">
    <property type="term" value="C:mitochondrion"/>
    <property type="evidence" value="ECO:0000318"/>
    <property type="project" value="GO_Central"/>
</dbReference>
<keyword evidence="4 10" id="KW-0812">Transmembrane</keyword>
<dbReference type="GO" id="GO:0005743">
    <property type="term" value="C:mitochondrial inner membrane"/>
    <property type="evidence" value="ECO:0007669"/>
    <property type="project" value="UniProtKB-SubCell"/>
</dbReference>
<evidence type="ECO:0000256" key="10">
    <source>
        <dbReference type="PROSITE-ProRule" id="PRU00282"/>
    </source>
</evidence>
<dbReference type="InterPro" id="IPR023395">
    <property type="entry name" value="MCP_dom_sf"/>
</dbReference>
<keyword evidence="13" id="KW-1185">Reference proteome</keyword>
<evidence type="ECO:0000313" key="13">
    <source>
        <dbReference type="Proteomes" id="UP000002149"/>
    </source>
</evidence>
<evidence type="ECO:0000256" key="1">
    <source>
        <dbReference type="ARBA" id="ARBA00004448"/>
    </source>
</evidence>
<dbReference type="KEGG" id="cne:CNH03360"/>
<feature type="compositionally biased region" description="Acidic residues" evidence="11">
    <location>
        <begin position="77"/>
        <end position="87"/>
    </location>
</feature>
<dbReference type="InParanoid" id="Q5KD55"/>
<dbReference type="PANTHER" id="PTHR45760">
    <property type="entry name" value="FI19922P1-RELATED"/>
    <property type="match status" value="1"/>
</dbReference>
<evidence type="ECO:0000256" key="6">
    <source>
        <dbReference type="ARBA" id="ARBA00022792"/>
    </source>
</evidence>
<evidence type="ECO:0000256" key="8">
    <source>
        <dbReference type="ARBA" id="ARBA00023128"/>
    </source>
</evidence>
<dbReference type="InterPro" id="IPR018108">
    <property type="entry name" value="MCP_transmembrane"/>
</dbReference>
<dbReference type="STRING" id="214684.Q5KD55"/>
<comment type="subcellular location">
    <subcellularLocation>
        <location evidence="1">Mitochondrion inner membrane</location>
        <topology evidence="1">Multi-pass membrane protein</topology>
    </subcellularLocation>
</comment>
<dbReference type="SUPFAM" id="SSF103506">
    <property type="entry name" value="Mitochondrial carrier"/>
    <property type="match status" value="1"/>
</dbReference>
<dbReference type="RefSeq" id="XP_572504.1">
    <property type="nucleotide sequence ID" value="XM_572504.2"/>
</dbReference>
<evidence type="ECO:0000256" key="11">
    <source>
        <dbReference type="SAM" id="MobiDB-lite"/>
    </source>
</evidence>
<evidence type="ECO:0000256" key="4">
    <source>
        <dbReference type="ARBA" id="ARBA00022692"/>
    </source>
</evidence>
<dbReference type="eggNOG" id="KOG0761">
    <property type="taxonomic scope" value="Eukaryota"/>
</dbReference>
<feature type="compositionally biased region" description="Basic and acidic residues" evidence="11">
    <location>
        <begin position="61"/>
        <end position="71"/>
    </location>
</feature>
<gene>
    <name evidence="12" type="ordered locus">CNH03360</name>
</gene>
<dbReference type="PaxDb" id="214684-Q5KD55"/>
<dbReference type="GeneID" id="3259147"/>
<evidence type="ECO:0000313" key="12">
    <source>
        <dbReference type="EMBL" id="AAW45197.1"/>
    </source>
</evidence>
<dbReference type="PROSITE" id="PS50920">
    <property type="entry name" value="SOLCAR"/>
    <property type="match status" value="3"/>
</dbReference>
<accession>Q55LL5</accession>
<feature type="repeat" description="Solcar" evidence="10">
    <location>
        <begin position="278"/>
        <end position="369"/>
    </location>
</feature>
<proteinExistence type="inferred from homology"/>
<evidence type="ECO:0000256" key="7">
    <source>
        <dbReference type="ARBA" id="ARBA00022989"/>
    </source>
</evidence>
<dbReference type="GO" id="GO:0170036">
    <property type="term" value="P:import into the mitochondrion"/>
    <property type="evidence" value="ECO:0000318"/>
    <property type="project" value="GO_Central"/>
</dbReference>
<feature type="compositionally biased region" description="Low complexity" evidence="11">
    <location>
        <begin position="1"/>
        <end position="12"/>
    </location>
</feature>
<feature type="region of interest" description="Disordered" evidence="11">
    <location>
        <begin position="1"/>
        <end position="92"/>
    </location>
</feature>
<protein>
    <submittedName>
        <fullName evidence="12">Metallochaperone, putative</fullName>
    </submittedName>
</protein>
<keyword evidence="6" id="KW-0999">Mitochondrion inner membrane</keyword>
<evidence type="ECO:0000256" key="9">
    <source>
        <dbReference type="ARBA" id="ARBA00023136"/>
    </source>
</evidence>
<feature type="compositionally biased region" description="Polar residues" evidence="11">
    <location>
        <begin position="184"/>
        <end position="196"/>
    </location>
</feature>
<keyword evidence="7" id="KW-1133">Transmembrane helix</keyword>
<dbReference type="InterPro" id="IPR045315">
    <property type="entry name" value="Mtm1-like"/>
</dbReference>
<dbReference type="Gene3D" id="1.50.40.10">
    <property type="entry name" value="Mitochondrial carrier domain"/>
    <property type="match status" value="2"/>
</dbReference>
<dbReference type="OrthoDB" id="1747031at2759"/>
<reference evidence="12 13" key="1">
    <citation type="journal article" date="2005" name="Science">
        <title>The genome of the basidiomycetous yeast and human pathogen Cryptococcus neoformans.</title>
        <authorList>
            <person name="Loftus B.J."/>
            <person name="Fung E."/>
            <person name="Roncaglia P."/>
            <person name="Rowley D."/>
            <person name="Amedeo P."/>
            <person name="Bruno D."/>
            <person name="Vamathevan J."/>
            <person name="Miranda M."/>
            <person name="Anderson I.J."/>
            <person name="Fraser J.A."/>
            <person name="Allen J.E."/>
            <person name="Bosdet I.E."/>
            <person name="Brent M.R."/>
            <person name="Chiu R."/>
            <person name="Doering T.L."/>
            <person name="Donlin M.J."/>
            <person name="D'Souza C.A."/>
            <person name="Fox D.S."/>
            <person name="Grinberg V."/>
            <person name="Fu J."/>
            <person name="Fukushima M."/>
            <person name="Haas B.J."/>
            <person name="Huang J.C."/>
            <person name="Janbon G."/>
            <person name="Jones S.J."/>
            <person name="Koo H.L."/>
            <person name="Krzywinski M.I."/>
            <person name="Kwon-Chung J.K."/>
            <person name="Lengeler K.B."/>
            <person name="Maiti R."/>
            <person name="Marra M.A."/>
            <person name="Marra R.E."/>
            <person name="Mathewson C.A."/>
            <person name="Mitchell T.G."/>
            <person name="Pertea M."/>
            <person name="Riggs F.R."/>
            <person name="Salzberg S.L."/>
            <person name="Schein J.E."/>
            <person name="Shvartsbeyn A."/>
            <person name="Shin H."/>
            <person name="Shumway M."/>
            <person name="Specht C.A."/>
            <person name="Suh B.B."/>
            <person name="Tenney A."/>
            <person name="Utterback T.R."/>
            <person name="Wickes B.L."/>
            <person name="Wortman J.R."/>
            <person name="Wye N.H."/>
            <person name="Kronstad J.W."/>
            <person name="Lodge J.K."/>
            <person name="Heitman J."/>
            <person name="Davis R.W."/>
            <person name="Fraser C.M."/>
            <person name="Hyman R.W."/>
        </authorList>
    </citation>
    <scope>NUCLEOTIDE SEQUENCE [LARGE SCALE GENOMIC DNA]</scope>
    <source>
        <strain evidence="13">JEC21 / ATCC MYA-565</strain>
    </source>
</reference>
<dbReference type="EMBL" id="AE017348">
    <property type="protein sequence ID" value="AAW45197.1"/>
    <property type="molecule type" value="Genomic_DNA"/>
</dbReference>
<dbReference type="Proteomes" id="UP000002149">
    <property type="component" value="Chromosome 8"/>
</dbReference>
<dbReference type="HOGENOM" id="CLU_015166_0_0_1"/>